<organism evidence="1 2">
    <name type="scientific">Legionella spiritensis</name>
    <dbReference type="NCBI Taxonomy" id="452"/>
    <lineage>
        <taxon>Bacteria</taxon>
        <taxon>Pseudomonadati</taxon>
        <taxon>Pseudomonadota</taxon>
        <taxon>Gammaproteobacteria</taxon>
        <taxon>Legionellales</taxon>
        <taxon>Legionellaceae</taxon>
        <taxon>Legionella</taxon>
    </lineage>
</organism>
<keyword evidence="2" id="KW-1185">Reference proteome</keyword>
<dbReference type="EMBL" id="LNYX01000007">
    <property type="protein sequence ID" value="KTD65347.1"/>
    <property type="molecule type" value="Genomic_DNA"/>
</dbReference>
<evidence type="ECO:0000313" key="2">
    <source>
        <dbReference type="Proteomes" id="UP000054877"/>
    </source>
</evidence>
<dbReference type="SUPFAM" id="SSF56317">
    <property type="entry name" value="Carbon-nitrogen hydrolase"/>
    <property type="match status" value="1"/>
</dbReference>
<dbReference type="Proteomes" id="UP000054877">
    <property type="component" value="Unassembled WGS sequence"/>
</dbReference>
<dbReference type="CDD" id="cd01646">
    <property type="entry name" value="RT_Bac_retron_I"/>
    <property type="match status" value="1"/>
</dbReference>
<name>A0A0W0Z8U3_LEGSP</name>
<gene>
    <name evidence="1" type="ORF">Lspi_0664</name>
</gene>
<dbReference type="OrthoDB" id="9793236at2"/>
<protein>
    <recommendedName>
        <fullName evidence="3">Reverse transcriptase (RNA-dependent DNA polymerase)</fullName>
    </recommendedName>
</protein>
<evidence type="ECO:0000313" key="1">
    <source>
        <dbReference type="EMBL" id="KTD65347.1"/>
    </source>
</evidence>
<dbReference type="RefSeq" id="WP_058482614.1">
    <property type="nucleotide sequence ID" value="NZ_CAAAII010000002.1"/>
</dbReference>
<accession>A0A0W0Z8U3</accession>
<dbReference type="InterPro" id="IPR036526">
    <property type="entry name" value="C-N_Hydrolase_sf"/>
</dbReference>
<dbReference type="STRING" id="452.Lspi_0664"/>
<reference evidence="1 2" key="1">
    <citation type="submission" date="2015-11" db="EMBL/GenBank/DDBJ databases">
        <title>Genomic analysis of 38 Legionella species identifies large and diverse effector repertoires.</title>
        <authorList>
            <person name="Burstein D."/>
            <person name="Amaro F."/>
            <person name="Zusman T."/>
            <person name="Lifshitz Z."/>
            <person name="Cohen O."/>
            <person name="Gilbert J.A."/>
            <person name="Pupko T."/>
            <person name="Shuman H.A."/>
            <person name="Segal G."/>
        </authorList>
    </citation>
    <scope>NUCLEOTIDE SEQUENCE [LARGE SCALE GENOMIC DNA]</scope>
    <source>
        <strain evidence="1 2">Mt.St.Helens-9</strain>
    </source>
</reference>
<sequence>MDYSAEFKGWDNLLLEDLLVAYRKAKADCYYEKILPTSIKFAKYEKDLLKNLNSLLNKLKKNPGFKNDSSFRGEYRLIPKKLNIEPKEGIPKPHVHFSDPYKSFKNLIQNKDMTPEFRVIGDFPVITHIISALWVNMIGHKLDACLTNNCYGFRLKRLGDNTSLSKKNKRAFHISAIGSFEPYFFPYQQWRKDGIKAMKSELNNNRKIIAASLDLKSYYHFIDPNYIKSNAIYDSLALDEQPTDHEKNFTDELAEFLDTWSNSSNIFINEITQNEQEIHKGLAIGLTATQIISNLLLHKWDDLILKNITPIYYGRYVDDMFLVIPDPETISNADEFMGFLQKRIGKNYLDKKDNNSWQIQLGDDFQGKSYLRLQQNKQKLFLLQGQRGLDLLDSIEKEIKELSSEFRLMPSPENLEKSTAAQVLSATLNTSESADTLRRADGVTIRRLSWALQMRHVETLALDLPISEWEHQRNEFYQFAHNHILSSENLFDHFSYLPRLLGFAIGLNEWVQATYIIKDIFSSLNAIAEECTTNTKVTINGNESIIDNGLWDRVKETLGWFLIETITQYLDPMLLFSDELPIQNEKHAKYLIKNLLEQQPKITNDDVNDIFLQAKQIAISDLSKTPYKNILESRAASQLINFRSPSEKRNDREILNEFSKTKLIDIKDLRLFIKLSKKMRLHWVKKKKRKGESFLPYIFPTRPYTPAEITELIPQCIGINSNSLNYDPYLWGKLVKLLRGVWVNPDLINNDNLPTFETKRSQKKLNRIEVGYKKNDEVILVLTNIKTTNTDWEGMACNKPQLNIKRYKCIAEMVNQTIKLNPRPDYVLFPELSIPPEWIGSIENRLTSSGISLIAGTEYKHYSDDEILSETCLVLTDDRLGFQSHVKIWQPKLKPSPQEEKELYQRFGKTWYYDGISDKSDCRKRRSPTKHIYKHNDFYFAVLACSELQNSKTRIKFQGEVDALIVLSWNKDIETFSSLIEATALDIHGYTILVNNRLYGDSRVRSPAKEGFMRDLARLRGGDNDYCIAVTIDTAKLRAFQSRATRWPDINDSFKPVPEGFKLNPSRKKLPPK</sequence>
<comment type="caution">
    <text evidence="1">The sequence shown here is derived from an EMBL/GenBank/DDBJ whole genome shotgun (WGS) entry which is preliminary data.</text>
</comment>
<dbReference type="AlphaFoldDB" id="A0A0W0Z8U3"/>
<dbReference type="PATRIC" id="fig|452.5.peg.728"/>
<evidence type="ECO:0008006" key="3">
    <source>
        <dbReference type="Google" id="ProtNLM"/>
    </source>
</evidence>
<proteinExistence type="predicted"/>